<protein>
    <submittedName>
        <fullName evidence="1">Uncharacterized protein</fullName>
    </submittedName>
</protein>
<reference evidence="1" key="3">
    <citation type="submission" date="2025-08" db="UniProtKB">
        <authorList>
            <consortium name="Ensembl"/>
        </authorList>
    </citation>
    <scope>IDENTIFICATION</scope>
</reference>
<dbReference type="AlphaFoldDB" id="H2XZZ3"/>
<dbReference type="Ensembl" id="ENSCINT00000034304.1">
    <property type="protein sequence ID" value="ENSCINP00000035227.1"/>
    <property type="gene ID" value="ENSCING00000019227.1"/>
</dbReference>
<dbReference type="Proteomes" id="UP000008144">
    <property type="component" value="Chromosome 1"/>
</dbReference>
<name>H2XZZ3_CIOIN</name>
<keyword evidence="2" id="KW-1185">Reference proteome</keyword>
<accession>H2XZZ3</accession>
<organism evidence="1 2">
    <name type="scientific">Ciona intestinalis</name>
    <name type="common">Transparent sea squirt</name>
    <name type="synonym">Ascidia intestinalis</name>
    <dbReference type="NCBI Taxonomy" id="7719"/>
    <lineage>
        <taxon>Eukaryota</taxon>
        <taxon>Metazoa</taxon>
        <taxon>Chordata</taxon>
        <taxon>Tunicata</taxon>
        <taxon>Ascidiacea</taxon>
        <taxon>Phlebobranchia</taxon>
        <taxon>Cionidae</taxon>
        <taxon>Ciona</taxon>
    </lineage>
</organism>
<dbReference type="HOGENOM" id="CLU_2482663_0_0_1"/>
<proteinExistence type="predicted"/>
<dbReference type="EMBL" id="EAAA01000307">
    <property type="status" value="NOT_ANNOTATED_CDS"/>
    <property type="molecule type" value="Genomic_DNA"/>
</dbReference>
<sequence length="87" mass="10240">MANFNERSNLFDYAICYAYLSFKFVSCKHKNILLFTQQLCCRVTILHCTLHLTIKFILYCNLLYFTQSFNLLTPSYLFVELSLGTDC</sequence>
<evidence type="ECO:0000313" key="1">
    <source>
        <dbReference type="Ensembl" id="ENSCINP00000035227.1"/>
    </source>
</evidence>
<reference evidence="1" key="2">
    <citation type="journal article" date="2008" name="Genome Biol.">
        <title>Improved genome assembly and evidence-based global gene model set for the chordate Ciona intestinalis: new insight into intron and operon populations.</title>
        <authorList>
            <person name="Satou Y."/>
            <person name="Mineta K."/>
            <person name="Ogasawara M."/>
            <person name="Sasakura Y."/>
            <person name="Shoguchi E."/>
            <person name="Ueno K."/>
            <person name="Yamada L."/>
            <person name="Matsumoto J."/>
            <person name="Wasserscheid J."/>
            <person name="Dewar K."/>
            <person name="Wiley G.B."/>
            <person name="Macmil S.L."/>
            <person name="Roe B.A."/>
            <person name="Zeller R.W."/>
            <person name="Hastings K.E."/>
            <person name="Lemaire P."/>
            <person name="Lindquist E."/>
            <person name="Endo T."/>
            <person name="Hotta K."/>
            <person name="Inaba K."/>
        </authorList>
    </citation>
    <scope>NUCLEOTIDE SEQUENCE [LARGE SCALE GENOMIC DNA]</scope>
    <source>
        <strain evidence="1">wild type</strain>
    </source>
</reference>
<reference evidence="1" key="4">
    <citation type="submission" date="2025-09" db="UniProtKB">
        <authorList>
            <consortium name="Ensembl"/>
        </authorList>
    </citation>
    <scope>IDENTIFICATION</scope>
</reference>
<reference evidence="2" key="1">
    <citation type="journal article" date="2002" name="Science">
        <title>The draft genome of Ciona intestinalis: insights into chordate and vertebrate origins.</title>
        <authorList>
            <person name="Dehal P."/>
            <person name="Satou Y."/>
            <person name="Campbell R.K."/>
            <person name="Chapman J."/>
            <person name="Degnan B."/>
            <person name="De Tomaso A."/>
            <person name="Davidson B."/>
            <person name="Di Gregorio A."/>
            <person name="Gelpke M."/>
            <person name="Goodstein D.M."/>
            <person name="Harafuji N."/>
            <person name="Hastings K.E."/>
            <person name="Ho I."/>
            <person name="Hotta K."/>
            <person name="Huang W."/>
            <person name="Kawashima T."/>
            <person name="Lemaire P."/>
            <person name="Martinez D."/>
            <person name="Meinertzhagen I.A."/>
            <person name="Necula S."/>
            <person name="Nonaka M."/>
            <person name="Putnam N."/>
            <person name="Rash S."/>
            <person name="Saiga H."/>
            <person name="Satake M."/>
            <person name="Terry A."/>
            <person name="Yamada L."/>
            <person name="Wang H.G."/>
            <person name="Awazu S."/>
            <person name="Azumi K."/>
            <person name="Boore J."/>
            <person name="Branno M."/>
            <person name="Chin-Bow S."/>
            <person name="DeSantis R."/>
            <person name="Doyle S."/>
            <person name="Francino P."/>
            <person name="Keys D.N."/>
            <person name="Haga S."/>
            <person name="Hayashi H."/>
            <person name="Hino K."/>
            <person name="Imai K.S."/>
            <person name="Inaba K."/>
            <person name="Kano S."/>
            <person name="Kobayashi K."/>
            <person name="Kobayashi M."/>
            <person name="Lee B.I."/>
            <person name="Makabe K.W."/>
            <person name="Manohar C."/>
            <person name="Matassi G."/>
            <person name="Medina M."/>
            <person name="Mochizuki Y."/>
            <person name="Mount S."/>
            <person name="Morishita T."/>
            <person name="Miura S."/>
            <person name="Nakayama A."/>
            <person name="Nishizaka S."/>
            <person name="Nomoto H."/>
            <person name="Ohta F."/>
            <person name="Oishi K."/>
            <person name="Rigoutsos I."/>
            <person name="Sano M."/>
            <person name="Sasaki A."/>
            <person name="Sasakura Y."/>
            <person name="Shoguchi E."/>
            <person name="Shin-i T."/>
            <person name="Spagnuolo A."/>
            <person name="Stainier D."/>
            <person name="Suzuki M.M."/>
            <person name="Tassy O."/>
            <person name="Takatori N."/>
            <person name="Tokuoka M."/>
            <person name="Yagi K."/>
            <person name="Yoshizaki F."/>
            <person name="Wada S."/>
            <person name="Zhang C."/>
            <person name="Hyatt P.D."/>
            <person name="Larimer F."/>
            <person name="Detter C."/>
            <person name="Doggett N."/>
            <person name="Glavina T."/>
            <person name="Hawkins T."/>
            <person name="Richardson P."/>
            <person name="Lucas S."/>
            <person name="Kohara Y."/>
            <person name="Levine M."/>
            <person name="Satoh N."/>
            <person name="Rokhsar D.S."/>
        </authorList>
    </citation>
    <scope>NUCLEOTIDE SEQUENCE [LARGE SCALE GENOMIC DNA]</scope>
</reference>
<evidence type="ECO:0000313" key="2">
    <source>
        <dbReference type="Proteomes" id="UP000008144"/>
    </source>
</evidence>
<dbReference type="InParanoid" id="H2XZZ3"/>